<evidence type="ECO:0000256" key="3">
    <source>
        <dbReference type="ARBA" id="ARBA00015522"/>
    </source>
</evidence>
<dbReference type="Pfam" id="PF09420">
    <property type="entry name" value="Nop16"/>
    <property type="match status" value="1"/>
</dbReference>
<evidence type="ECO:0000256" key="2">
    <source>
        <dbReference type="ARBA" id="ARBA00008479"/>
    </source>
</evidence>
<reference evidence="5 6" key="1">
    <citation type="submission" date="2021-06" db="EMBL/GenBank/DDBJ databases">
        <title>Caerostris darwini draft genome.</title>
        <authorList>
            <person name="Kono N."/>
            <person name="Arakawa K."/>
        </authorList>
    </citation>
    <scope>NUCLEOTIDE SEQUENCE [LARGE SCALE GENOMIC DNA]</scope>
</reference>
<evidence type="ECO:0000313" key="6">
    <source>
        <dbReference type="Proteomes" id="UP001054837"/>
    </source>
</evidence>
<dbReference type="GO" id="GO:0042273">
    <property type="term" value="P:ribosomal large subunit biogenesis"/>
    <property type="evidence" value="ECO:0007669"/>
    <property type="project" value="TreeGrafter"/>
</dbReference>
<dbReference type="GO" id="GO:0005730">
    <property type="term" value="C:nucleolus"/>
    <property type="evidence" value="ECO:0007669"/>
    <property type="project" value="UniProtKB-SubCell"/>
</dbReference>
<dbReference type="PANTHER" id="PTHR13243">
    <property type="entry name" value="HSPC111 PROTEIN-RELATED"/>
    <property type="match status" value="1"/>
</dbReference>
<dbReference type="InterPro" id="IPR019002">
    <property type="entry name" value="Ribosome_biogenesis_Nop16"/>
</dbReference>
<gene>
    <name evidence="5" type="primary">Nop16</name>
    <name evidence="5" type="ORF">CDAR_88171</name>
</gene>
<name>A0AAV4VYW0_9ARAC</name>
<evidence type="ECO:0000313" key="5">
    <source>
        <dbReference type="EMBL" id="GIY74894.1"/>
    </source>
</evidence>
<dbReference type="PANTHER" id="PTHR13243:SF1">
    <property type="entry name" value="NUCLEOLAR PROTEIN 16"/>
    <property type="match status" value="1"/>
</dbReference>
<comment type="caution">
    <text evidence="5">The sequence shown here is derived from an EMBL/GenBank/DDBJ whole genome shotgun (WGS) entry which is preliminary data.</text>
</comment>
<dbReference type="Proteomes" id="UP001054837">
    <property type="component" value="Unassembled WGS sequence"/>
</dbReference>
<protein>
    <recommendedName>
        <fullName evidence="3">Nucleolar protein 16</fullName>
    </recommendedName>
</protein>
<organism evidence="5 6">
    <name type="scientific">Caerostris darwini</name>
    <dbReference type="NCBI Taxonomy" id="1538125"/>
    <lineage>
        <taxon>Eukaryota</taxon>
        <taxon>Metazoa</taxon>
        <taxon>Ecdysozoa</taxon>
        <taxon>Arthropoda</taxon>
        <taxon>Chelicerata</taxon>
        <taxon>Arachnida</taxon>
        <taxon>Araneae</taxon>
        <taxon>Araneomorphae</taxon>
        <taxon>Entelegynae</taxon>
        <taxon>Araneoidea</taxon>
        <taxon>Araneidae</taxon>
        <taxon>Caerostris</taxon>
    </lineage>
</organism>
<proteinExistence type="inferred from homology"/>
<keyword evidence="4" id="KW-0539">Nucleus</keyword>
<dbReference type="EMBL" id="BPLQ01013803">
    <property type="protein sequence ID" value="GIY74894.1"/>
    <property type="molecule type" value="Genomic_DNA"/>
</dbReference>
<comment type="subcellular location">
    <subcellularLocation>
        <location evidence="1">Nucleus</location>
        <location evidence="1">Nucleolus</location>
    </subcellularLocation>
</comment>
<evidence type="ECO:0000256" key="4">
    <source>
        <dbReference type="ARBA" id="ARBA00023242"/>
    </source>
</evidence>
<evidence type="ECO:0000256" key="1">
    <source>
        <dbReference type="ARBA" id="ARBA00004604"/>
    </source>
</evidence>
<comment type="similarity">
    <text evidence="2">Belongs to the NOP16 family.</text>
</comment>
<keyword evidence="6" id="KW-1185">Reference proteome</keyword>
<dbReference type="AlphaFoldDB" id="A0AAV4VYW0"/>
<accession>A0AAV4VYW0</accession>
<sequence length="188" mass="21933">MGRASGVSRRRKKKFNYNKNLKKLHKKLITLPKVKCKQIKEAWDTSKSYTRNMVEMGLSDDPNKTIGLREKKNKKPVKMEVITQLEAEANVPPAKTLKLPTEPMKFCVYMIEKYGDDYEAMTRDPKNYYQCTAAQIRKKIKKFKSIPSQWNAYLRAKGLFEGEEKSDEYLIDINDITKKIEEPAAMEE</sequence>